<dbReference type="STRING" id="754436.JCM19237_3714"/>
<dbReference type="InterPro" id="IPR004443">
    <property type="entry name" value="YjeF_N_dom"/>
</dbReference>
<accession>A0A090RLG6</accession>
<dbReference type="AlphaFoldDB" id="A0A090RLG6"/>
<reference evidence="2 3" key="1">
    <citation type="journal article" date="2014" name="Genome Announc.">
        <title>Draft Genome Sequences of Two Vibrionaceae Species, Vibrio ponticus C121 and Photobacterium aphoticum C119, Isolated as Coral Reef Microbiota.</title>
        <authorList>
            <person name="Al-saari N."/>
            <person name="Meirelles P.M."/>
            <person name="Mino S."/>
            <person name="Suda W."/>
            <person name="Oshima K."/>
            <person name="Hattori M."/>
            <person name="Ohkuma M."/>
            <person name="Thompson F.L."/>
            <person name="Gomez-Gil B."/>
            <person name="Sawabe T."/>
            <person name="Sawabe T."/>
        </authorList>
    </citation>
    <scope>NUCLEOTIDE SEQUENCE [LARGE SCALE GENOMIC DNA]</scope>
    <source>
        <strain evidence="2 3">JCM 19237</strain>
    </source>
</reference>
<evidence type="ECO:0000313" key="3">
    <source>
        <dbReference type="Proteomes" id="UP000029227"/>
    </source>
</evidence>
<dbReference type="Pfam" id="PF03853">
    <property type="entry name" value="YjeF_N"/>
    <property type="match status" value="1"/>
</dbReference>
<proteinExistence type="predicted"/>
<name>A0A090RLG6_9GAMM</name>
<dbReference type="SUPFAM" id="SSF64153">
    <property type="entry name" value="YjeF N-terminal domain-like"/>
    <property type="match status" value="1"/>
</dbReference>
<evidence type="ECO:0000259" key="1">
    <source>
        <dbReference type="PROSITE" id="PS51385"/>
    </source>
</evidence>
<dbReference type="InterPro" id="IPR036652">
    <property type="entry name" value="YjeF_N_dom_sf"/>
</dbReference>
<protein>
    <submittedName>
        <fullName evidence="2">NAD(P)HX epimerase</fullName>
    </submittedName>
</protein>
<dbReference type="EMBL" id="BBMN01000025">
    <property type="protein sequence ID" value="GAL08352.1"/>
    <property type="molecule type" value="Genomic_DNA"/>
</dbReference>
<gene>
    <name evidence="2" type="ORF">JCM19237_3714</name>
</gene>
<organism evidence="2 3">
    <name type="scientific">Photobacterium aphoticum</name>
    <dbReference type="NCBI Taxonomy" id="754436"/>
    <lineage>
        <taxon>Bacteria</taxon>
        <taxon>Pseudomonadati</taxon>
        <taxon>Pseudomonadota</taxon>
        <taxon>Gammaproteobacteria</taxon>
        <taxon>Vibrionales</taxon>
        <taxon>Vibrionaceae</taxon>
        <taxon>Photobacterium</taxon>
    </lineage>
</organism>
<dbReference type="PROSITE" id="PS51385">
    <property type="entry name" value="YJEF_N"/>
    <property type="match status" value="1"/>
</dbReference>
<dbReference type="Gene3D" id="3.40.50.10260">
    <property type="entry name" value="YjeF N-terminal domain"/>
    <property type="match status" value="1"/>
</dbReference>
<sequence>MCCGGGNNGGDGYVVARLAQQAGYQVTVWQGSDPARLQGDAARAYHAWCAIGGETCLPEKAVPDGVDVIVDACSVRGCPVQYVKRWQP</sequence>
<dbReference type="eggNOG" id="COG0062">
    <property type="taxonomic scope" value="Bacteria"/>
</dbReference>
<dbReference type="Proteomes" id="UP000029227">
    <property type="component" value="Unassembled WGS sequence"/>
</dbReference>
<feature type="domain" description="YjeF N-terminal" evidence="1">
    <location>
        <begin position="1"/>
        <end position="88"/>
    </location>
</feature>
<evidence type="ECO:0000313" key="2">
    <source>
        <dbReference type="EMBL" id="GAL08352.1"/>
    </source>
</evidence>
<comment type="caution">
    <text evidence="2">The sequence shown here is derived from an EMBL/GenBank/DDBJ whole genome shotgun (WGS) entry which is preliminary data.</text>
</comment>